<dbReference type="Proteomes" id="UP000230543">
    <property type="component" value="Unassembled WGS sequence"/>
</dbReference>
<protein>
    <submittedName>
        <fullName evidence="2">Uncharacterized protein</fullName>
    </submittedName>
</protein>
<evidence type="ECO:0000256" key="1">
    <source>
        <dbReference type="SAM" id="Phobius"/>
    </source>
</evidence>
<proteinExistence type="predicted"/>
<sequence>MDIIGILNYLGITPDRIVPLVILGLVIYIILHTSLKPFKRITNRIRDALIEIQAILKREGIDLEYKVLEAPGSPVRPTKIGAELIKKSGLEKILDQKKEFLADELKKILPEDYTEYDVQEKARELLVSLASSSLMNPVKEYAYQEGTSVVEIFKVGGLWLRDDFLGQKRMVKDEDK</sequence>
<comment type="caution">
    <text evidence="2">The sequence shown here is derived from an EMBL/GenBank/DDBJ whole genome shotgun (WGS) entry which is preliminary data.</text>
</comment>
<name>A0A2M6WCP2_9BACT</name>
<gene>
    <name evidence="2" type="ORF">COU22_01455</name>
</gene>
<accession>A0A2M6WCP2</accession>
<reference evidence="3" key="1">
    <citation type="submission" date="2017-09" db="EMBL/GenBank/DDBJ databases">
        <title>Depth-based differentiation of microbial function through sediment-hosted aquifers and enrichment of novel symbionts in the deep terrestrial subsurface.</title>
        <authorList>
            <person name="Probst A.J."/>
            <person name="Ladd B."/>
            <person name="Jarett J.K."/>
            <person name="Geller-Mcgrath D.E."/>
            <person name="Sieber C.M.K."/>
            <person name="Emerson J.B."/>
            <person name="Anantharaman K."/>
            <person name="Thomas B.C."/>
            <person name="Malmstrom R."/>
            <person name="Stieglmeier M."/>
            <person name="Klingl A."/>
            <person name="Woyke T."/>
            <person name="Ryan C.M."/>
            <person name="Banfield J.F."/>
        </authorList>
    </citation>
    <scope>NUCLEOTIDE SEQUENCE [LARGE SCALE GENOMIC DNA]</scope>
</reference>
<keyword evidence="1" id="KW-1133">Transmembrane helix</keyword>
<evidence type="ECO:0000313" key="3">
    <source>
        <dbReference type="Proteomes" id="UP000230543"/>
    </source>
</evidence>
<dbReference type="EMBL" id="PFBO01000042">
    <property type="protein sequence ID" value="PIT90567.1"/>
    <property type="molecule type" value="Genomic_DNA"/>
</dbReference>
<evidence type="ECO:0000313" key="2">
    <source>
        <dbReference type="EMBL" id="PIT90567.1"/>
    </source>
</evidence>
<keyword evidence="1" id="KW-0472">Membrane</keyword>
<organism evidence="2 3">
    <name type="scientific">Candidatus Komeilibacteria bacterium CG10_big_fil_rev_8_21_14_0_10_41_13</name>
    <dbReference type="NCBI Taxonomy" id="1974476"/>
    <lineage>
        <taxon>Bacteria</taxon>
        <taxon>Candidatus Komeiliibacteriota</taxon>
    </lineage>
</organism>
<keyword evidence="1" id="KW-0812">Transmembrane</keyword>
<feature type="transmembrane region" description="Helical" evidence="1">
    <location>
        <begin position="17"/>
        <end position="35"/>
    </location>
</feature>
<dbReference type="AlphaFoldDB" id="A0A2M6WCP2"/>